<evidence type="ECO:0000313" key="8">
    <source>
        <dbReference type="Proteomes" id="UP001324993"/>
    </source>
</evidence>
<dbReference type="EMBL" id="CP138858">
    <property type="protein sequence ID" value="WPJ94381.1"/>
    <property type="molecule type" value="Genomic_DNA"/>
</dbReference>
<dbReference type="CDD" id="cd08071">
    <property type="entry name" value="MPN_DUF2466"/>
    <property type="match status" value="1"/>
</dbReference>
<evidence type="ECO:0000313" key="7">
    <source>
        <dbReference type="EMBL" id="WPJ94381.1"/>
    </source>
</evidence>
<dbReference type="InterPro" id="IPR020891">
    <property type="entry name" value="UPF0758_CS"/>
</dbReference>
<protein>
    <submittedName>
        <fullName evidence="7">JAB domain-containing protein</fullName>
    </submittedName>
</protein>
<keyword evidence="2" id="KW-0479">Metal-binding</keyword>
<dbReference type="Pfam" id="PF04002">
    <property type="entry name" value="RadC"/>
    <property type="match status" value="1"/>
</dbReference>
<evidence type="ECO:0000256" key="4">
    <source>
        <dbReference type="ARBA" id="ARBA00022833"/>
    </source>
</evidence>
<name>A0ABZ0RG50_9BACT</name>
<dbReference type="RefSeq" id="WP_319831314.1">
    <property type="nucleotide sequence ID" value="NZ_CP138858.1"/>
</dbReference>
<keyword evidence="8" id="KW-1185">Reference proteome</keyword>
<keyword evidence="1" id="KW-0645">Protease</keyword>
<dbReference type="Gene3D" id="3.40.140.10">
    <property type="entry name" value="Cytidine Deaminase, domain 2"/>
    <property type="match status" value="1"/>
</dbReference>
<dbReference type="Proteomes" id="UP001324993">
    <property type="component" value="Chromosome"/>
</dbReference>
<keyword evidence="4" id="KW-0862">Zinc</keyword>
<organism evidence="7 8">
    <name type="scientific">Coraliomargarita algicola</name>
    <dbReference type="NCBI Taxonomy" id="3092156"/>
    <lineage>
        <taxon>Bacteria</taxon>
        <taxon>Pseudomonadati</taxon>
        <taxon>Verrucomicrobiota</taxon>
        <taxon>Opitutia</taxon>
        <taxon>Puniceicoccales</taxon>
        <taxon>Coraliomargaritaceae</taxon>
        <taxon>Coraliomargarita</taxon>
    </lineage>
</organism>
<dbReference type="PROSITE" id="PS50249">
    <property type="entry name" value="MPN"/>
    <property type="match status" value="1"/>
</dbReference>
<dbReference type="PANTHER" id="PTHR30471:SF3">
    <property type="entry name" value="UPF0758 PROTEIN YEES-RELATED"/>
    <property type="match status" value="1"/>
</dbReference>
<evidence type="ECO:0000259" key="6">
    <source>
        <dbReference type="PROSITE" id="PS50249"/>
    </source>
</evidence>
<feature type="domain" description="MPN" evidence="6">
    <location>
        <begin position="20"/>
        <end position="145"/>
    </location>
</feature>
<evidence type="ECO:0000256" key="5">
    <source>
        <dbReference type="ARBA" id="ARBA00023049"/>
    </source>
</evidence>
<keyword evidence="3" id="KW-0378">Hydrolase</keyword>
<dbReference type="InterPro" id="IPR037518">
    <property type="entry name" value="MPN"/>
</dbReference>
<evidence type="ECO:0000256" key="3">
    <source>
        <dbReference type="ARBA" id="ARBA00022801"/>
    </source>
</evidence>
<accession>A0ABZ0RG50</accession>
<dbReference type="PROSITE" id="PS01302">
    <property type="entry name" value="UPF0758"/>
    <property type="match status" value="1"/>
</dbReference>
<gene>
    <name evidence="7" type="ORF">SH580_13155</name>
</gene>
<evidence type="ECO:0000256" key="1">
    <source>
        <dbReference type="ARBA" id="ARBA00022670"/>
    </source>
</evidence>
<reference evidence="7 8" key="1">
    <citation type="submission" date="2023-11" db="EMBL/GenBank/DDBJ databases">
        <title>Coraliomargarita sp. nov., isolated from marine algae.</title>
        <authorList>
            <person name="Lee J.K."/>
            <person name="Baek J.H."/>
            <person name="Kim J.M."/>
            <person name="Choi D.G."/>
            <person name="Jeon C.O."/>
        </authorList>
    </citation>
    <scope>NUCLEOTIDE SEQUENCE [LARGE SCALE GENOMIC DNA]</scope>
    <source>
        <strain evidence="7 8">J2-16</strain>
    </source>
</reference>
<keyword evidence="5" id="KW-0482">Metalloprotease</keyword>
<dbReference type="InterPro" id="IPR025657">
    <property type="entry name" value="RadC_JAB"/>
</dbReference>
<sequence>MRIFEASLQYRLVREGSIPSLDTPEKIADYVRDAFDGDPTVEWFIVIPLNTKNMPFGRVLVTKGTATSCLVNPREVLRPCILCNATAFAVAHNHPSGDTAPSRADIQVTRQLREAGKTMGISLIDHVIIGDAYSESYSFCEAGLV</sequence>
<dbReference type="InterPro" id="IPR001405">
    <property type="entry name" value="UPF0758"/>
</dbReference>
<dbReference type="PANTHER" id="PTHR30471">
    <property type="entry name" value="DNA REPAIR PROTEIN RADC"/>
    <property type="match status" value="1"/>
</dbReference>
<evidence type="ECO:0000256" key="2">
    <source>
        <dbReference type="ARBA" id="ARBA00022723"/>
    </source>
</evidence>
<proteinExistence type="predicted"/>